<dbReference type="InterPro" id="IPR002068">
    <property type="entry name" value="A-crystallin/Hsp20_dom"/>
</dbReference>
<dbReference type="Proteomes" id="UP001141183">
    <property type="component" value="Unassembled WGS sequence"/>
</dbReference>
<proteinExistence type="inferred from homology"/>
<dbReference type="EMBL" id="JAMRYU010000014">
    <property type="protein sequence ID" value="MDC4241240.1"/>
    <property type="molecule type" value="Genomic_DNA"/>
</dbReference>
<dbReference type="PROSITE" id="PS01031">
    <property type="entry name" value="SHSP"/>
    <property type="match status" value="1"/>
</dbReference>
<dbReference type="RefSeq" id="WP_008676098.1">
    <property type="nucleotide sequence ID" value="NZ_CABKOG010000001.1"/>
</dbReference>
<protein>
    <submittedName>
        <fullName evidence="4">Hsp20 family protein</fullName>
    </submittedName>
</protein>
<keyword evidence="5" id="KW-1185">Reference proteome</keyword>
<dbReference type="Gene3D" id="2.60.40.790">
    <property type="match status" value="1"/>
</dbReference>
<comment type="similarity">
    <text evidence="1 2">Belongs to the small heat shock protein (HSP20) family.</text>
</comment>
<dbReference type="AlphaFoldDB" id="A0A9X3XKD0"/>
<accession>A0A9X3XKD0</accession>
<dbReference type="CDD" id="cd06464">
    <property type="entry name" value="ACD_sHsps-like"/>
    <property type="match status" value="1"/>
</dbReference>
<reference evidence="4" key="1">
    <citation type="submission" date="2022-05" db="EMBL/GenBank/DDBJ databases">
        <title>Draft genome sequence of Clostridium tertium strain CP3 isolated from Peru.</title>
        <authorList>
            <person name="Hurtado R."/>
            <person name="Lima L."/>
            <person name="Sousa T."/>
            <person name="Jaiswal A.K."/>
            <person name="Tiwari S."/>
            <person name="Maturrano L."/>
            <person name="Brenig B."/>
            <person name="Azevedo V."/>
        </authorList>
    </citation>
    <scope>NUCLEOTIDE SEQUENCE</scope>
    <source>
        <strain evidence="4">CP3</strain>
    </source>
</reference>
<dbReference type="Pfam" id="PF00011">
    <property type="entry name" value="HSP20"/>
    <property type="match status" value="1"/>
</dbReference>
<name>A0A9X3XKD0_9CLOT</name>
<dbReference type="SUPFAM" id="SSF49764">
    <property type="entry name" value="HSP20-like chaperones"/>
    <property type="match status" value="1"/>
</dbReference>
<gene>
    <name evidence="4" type="ORF">NE398_13865</name>
</gene>
<evidence type="ECO:0000313" key="5">
    <source>
        <dbReference type="Proteomes" id="UP001141183"/>
    </source>
</evidence>
<comment type="caution">
    <text evidence="4">The sequence shown here is derived from an EMBL/GenBank/DDBJ whole genome shotgun (WGS) entry which is preliminary data.</text>
</comment>
<dbReference type="InterPro" id="IPR008978">
    <property type="entry name" value="HSP20-like_chaperone"/>
</dbReference>
<evidence type="ECO:0000256" key="2">
    <source>
        <dbReference type="RuleBase" id="RU003616"/>
    </source>
</evidence>
<sequence length="218" mass="24926">MFEMFPFLINNMMGGMFNGAVNNRNNNMNNGFNNSYQYSSFNSGSDMVGIFGGTFSSVFNQVFTTLITNENLINNIVDTVLNNDVVNSVLESIDDELDLDFIDYGDRYLIEGKLVGFDKKDIDIDYEEDHIRIKVKRNQVFNNENSMIAVFQEGSNLEKSFYVPNIEANKIQAVYNADVLRVYLKKRPAVDKDTTIIDVESFSDADDIREIDTYIDLK</sequence>
<feature type="domain" description="SHSP" evidence="3">
    <location>
        <begin position="88"/>
        <end position="202"/>
    </location>
</feature>
<evidence type="ECO:0000256" key="1">
    <source>
        <dbReference type="PROSITE-ProRule" id="PRU00285"/>
    </source>
</evidence>
<evidence type="ECO:0000259" key="3">
    <source>
        <dbReference type="PROSITE" id="PS01031"/>
    </source>
</evidence>
<evidence type="ECO:0000313" key="4">
    <source>
        <dbReference type="EMBL" id="MDC4241240.1"/>
    </source>
</evidence>
<organism evidence="4 5">
    <name type="scientific">Clostridium tertium</name>
    <dbReference type="NCBI Taxonomy" id="1559"/>
    <lineage>
        <taxon>Bacteria</taxon>
        <taxon>Bacillati</taxon>
        <taxon>Bacillota</taxon>
        <taxon>Clostridia</taxon>
        <taxon>Eubacteriales</taxon>
        <taxon>Clostridiaceae</taxon>
        <taxon>Clostridium</taxon>
    </lineage>
</organism>